<feature type="region of interest" description="Disordered" evidence="1">
    <location>
        <begin position="38"/>
        <end position="63"/>
    </location>
</feature>
<comment type="caution">
    <text evidence="2">The sequence shown here is derived from an EMBL/GenBank/DDBJ whole genome shotgun (WGS) entry which is preliminary data.</text>
</comment>
<keyword evidence="3" id="KW-1185">Reference proteome</keyword>
<dbReference type="EMBL" id="SPHZ02000001">
    <property type="protein sequence ID" value="KAF0931230.1"/>
    <property type="molecule type" value="Genomic_DNA"/>
</dbReference>
<organism evidence="2 3">
    <name type="scientific">Oryza meyeriana var. granulata</name>
    <dbReference type="NCBI Taxonomy" id="110450"/>
    <lineage>
        <taxon>Eukaryota</taxon>
        <taxon>Viridiplantae</taxon>
        <taxon>Streptophyta</taxon>
        <taxon>Embryophyta</taxon>
        <taxon>Tracheophyta</taxon>
        <taxon>Spermatophyta</taxon>
        <taxon>Magnoliopsida</taxon>
        <taxon>Liliopsida</taxon>
        <taxon>Poales</taxon>
        <taxon>Poaceae</taxon>
        <taxon>BOP clade</taxon>
        <taxon>Oryzoideae</taxon>
        <taxon>Oryzeae</taxon>
        <taxon>Oryzinae</taxon>
        <taxon>Oryza</taxon>
        <taxon>Oryza meyeriana</taxon>
    </lineage>
</organism>
<proteinExistence type="predicted"/>
<protein>
    <submittedName>
        <fullName evidence="2">Uncharacterized protein</fullName>
    </submittedName>
</protein>
<reference evidence="2 3" key="1">
    <citation type="submission" date="2019-11" db="EMBL/GenBank/DDBJ databases">
        <title>Whole genome sequence of Oryza granulata.</title>
        <authorList>
            <person name="Li W."/>
        </authorList>
    </citation>
    <scope>NUCLEOTIDE SEQUENCE [LARGE SCALE GENOMIC DNA]</scope>
    <source>
        <strain evidence="3">cv. Menghai</strain>
        <tissue evidence="2">Leaf</tissue>
    </source>
</reference>
<gene>
    <name evidence="2" type="ORF">E2562_002579</name>
</gene>
<evidence type="ECO:0000313" key="3">
    <source>
        <dbReference type="Proteomes" id="UP000479710"/>
    </source>
</evidence>
<accession>A0A6G1F2V8</accession>
<dbReference type="Proteomes" id="UP000479710">
    <property type="component" value="Unassembled WGS sequence"/>
</dbReference>
<sequence>MARVSLIINGAKLAHHLDYKKFLAPLLNKLEGSELVQARQASSRSANQSELEGGAEAGGSGSA</sequence>
<evidence type="ECO:0000256" key="1">
    <source>
        <dbReference type="SAM" id="MobiDB-lite"/>
    </source>
</evidence>
<name>A0A6G1F2V8_9ORYZ</name>
<evidence type="ECO:0000313" key="2">
    <source>
        <dbReference type="EMBL" id="KAF0931230.1"/>
    </source>
</evidence>
<feature type="compositionally biased region" description="Low complexity" evidence="1">
    <location>
        <begin position="38"/>
        <end position="54"/>
    </location>
</feature>
<dbReference type="AlphaFoldDB" id="A0A6G1F2V8"/>